<name>L7WPI4_MYCMC</name>
<evidence type="ECO:0000313" key="3">
    <source>
        <dbReference type="EMBL" id="AGC81871.1"/>
    </source>
</evidence>
<keyword evidence="2" id="KW-0732">Signal</keyword>
<keyword evidence="3" id="KW-0449">Lipoprotein</keyword>
<dbReference type="AlphaFoldDB" id="L7WPI4"/>
<proteinExistence type="predicted"/>
<accession>L7WPI4</accession>
<evidence type="ECO:0000256" key="1">
    <source>
        <dbReference type="SAM" id="MobiDB-lite"/>
    </source>
</evidence>
<feature type="compositionally biased region" description="Polar residues" evidence="1">
    <location>
        <begin position="75"/>
        <end position="84"/>
    </location>
</feature>
<protein>
    <submittedName>
        <fullName evidence="3">Variable surface lipoprotein</fullName>
    </submittedName>
</protein>
<reference evidence="3" key="1">
    <citation type="submission" date="2012-11" db="EMBL/GenBank/DDBJ databases">
        <title>Molecular cloning of putative variable lipoproteins of Mycoplasma mycoides subsp. capri str. PG3.</title>
        <authorList>
            <person name="Xu C.G."/>
        </authorList>
    </citation>
    <scope>NUCLEOTIDE SEQUENCE</scope>
    <source>
        <strain evidence="3">PG3</strain>
    </source>
</reference>
<feature type="chain" id="PRO_5003985601" evidence="2">
    <location>
        <begin position="20"/>
        <end position="138"/>
    </location>
</feature>
<feature type="compositionally biased region" description="Basic and acidic residues" evidence="1">
    <location>
        <begin position="32"/>
        <end position="68"/>
    </location>
</feature>
<sequence length="138" mass="15280">MKKLLTILGSVGLMATTSAAVIACGDRAPNIKQKEEKTKPSEAPKNEESKKEEKKQEEFQPKFSDVENKTLGNFEPNNKNTISQGDIKKELAKKLNVNESDLQELKTNSSSNGIGFGSVRSKTFVGALEFKFEIEENK</sequence>
<evidence type="ECO:0000256" key="2">
    <source>
        <dbReference type="SAM" id="SignalP"/>
    </source>
</evidence>
<organism evidence="3">
    <name type="scientific">Mycoplasma mycoides subsp. capri</name>
    <dbReference type="NCBI Taxonomy" id="40477"/>
    <lineage>
        <taxon>Bacteria</taxon>
        <taxon>Bacillati</taxon>
        <taxon>Mycoplasmatota</taxon>
        <taxon>Mollicutes</taxon>
        <taxon>Mycoplasmataceae</taxon>
        <taxon>Mycoplasma</taxon>
    </lineage>
</organism>
<dbReference type="PROSITE" id="PS51257">
    <property type="entry name" value="PROKAR_LIPOPROTEIN"/>
    <property type="match status" value="1"/>
</dbReference>
<feature type="region of interest" description="Disordered" evidence="1">
    <location>
        <begin position="26"/>
        <end position="86"/>
    </location>
</feature>
<dbReference type="NCBIfam" id="NF038029">
    <property type="entry name" value="LP_plasma"/>
    <property type="match status" value="1"/>
</dbReference>
<dbReference type="InterPro" id="IPR054816">
    <property type="entry name" value="Lipoprotein_mollicutes-type_CS"/>
</dbReference>
<dbReference type="RefSeq" id="WP_017698138.1">
    <property type="nucleotide sequence ID" value="NZ_CP065581.1"/>
</dbReference>
<dbReference type="GeneID" id="93426760"/>
<feature type="signal peptide" evidence="2">
    <location>
        <begin position="1"/>
        <end position="19"/>
    </location>
</feature>
<dbReference type="EMBL" id="KC170277">
    <property type="protein sequence ID" value="AGC81871.1"/>
    <property type="molecule type" value="Genomic_DNA"/>
</dbReference>